<feature type="transmembrane region" description="Helical" evidence="7">
    <location>
        <begin position="364"/>
        <end position="384"/>
    </location>
</feature>
<feature type="transmembrane region" description="Helical" evidence="7">
    <location>
        <begin position="408"/>
        <end position="428"/>
    </location>
</feature>
<feature type="transmembrane region" description="Helical" evidence="7">
    <location>
        <begin position="778"/>
        <end position="798"/>
    </location>
</feature>
<feature type="transmembrane region" description="Helical" evidence="7">
    <location>
        <begin position="696"/>
        <end position="715"/>
    </location>
</feature>
<name>K1QX28_MAGGI</name>
<evidence type="ECO:0000256" key="4">
    <source>
        <dbReference type="ARBA" id="ARBA00022989"/>
    </source>
</evidence>
<sequence>MQNVRTKVWNIVKDIWSLKPVLLPVLVTLLPLPMVTNSESKATRCGYTVIVMAVLWLTEALPIPVTSLVPIFMLPMLGVSTAKEVSSSYVTDTSMLFLGGLIVAVAVEEWNLHRRIALAILRLVGAQPNLLMLGLMLPTWFLSMWISNTAAAAMMIPIVGAVTSHVKSVVIEGGMEDPDDLCLLATNDKDVHVEMQKGEKVVLTSVSKKSNEKENSNDVNSTSQNAQYNRSPSRSSASPDALRMHSKLSKALALSIAYAANTGGIATLTGTPPNLVFKAVTDEAYAQAGKLYDGQEWDSGVNFTSWLLFALPISFLTLILGWLWLQMFFLRCKQPCDCFRKIKSDRDKGVREIIAKEFKALGRITFAECLISFLFISLAFLWIFRDPPNIKGWGDFFPGRYVSDSTPVMLIAVLLFVLPAKVPAIFCARKTDQDRYTPLLTWEKTAEKVPWGVIVLLGGGFALAQASGRSGLSKWFGDSLEFFASYSPFVMCLVVSLVVAAVTEVTSNTATATLLMPILQELSIAAGMNPLYLMMAAAVACSFAFMLPVATPPSAIVFAHGYLSIPDMASAGLAMNVIAVFILTVGINTWGNLLFNFDTIPVIFEEIKKNQTFAECLISILFISLAFLWIFRDPPNIKGWGDFFPKRYVSDSTPVMLIAVLLFVLPAKIPAIFCARKTDGDRYTPLLTWEKTAEKVPWGVIVLLGGGFALAQASGRSGLSKWFGDSLEFFASYNPFVMCLVVSLVVASVTEVTSNTATATLLMPILQELSIAAGMNPIYLMMAAAVACSFAFMLPVATPPSAIVFAHGYLSIPDMASAGLAMNVIAVFILTVGINTWGNLLFNFATIPVIFQEILKNQTLIGPVIEPIESMFNVSKPLV</sequence>
<feature type="transmembrane region" description="Helical" evidence="7">
    <location>
        <begin position="612"/>
        <end position="632"/>
    </location>
</feature>
<feature type="transmembrane region" description="Helical" evidence="7">
    <location>
        <begin position="735"/>
        <end position="766"/>
    </location>
</feature>
<dbReference type="GO" id="GO:0015556">
    <property type="term" value="F:C4-dicarboxylate transmembrane transporter activity"/>
    <property type="evidence" value="ECO:0007669"/>
    <property type="project" value="UniProtKB-ARBA"/>
</dbReference>
<keyword evidence="5 7" id="KW-0472">Membrane</keyword>
<dbReference type="HOGENOM" id="CLU_005170_9_2_1"/>
<feature type="transmembrane region" description="Helical" evidence="7">
    <location>
        <begin position="306"/>
        <end position="325"/>
    </location>
</feature>
<evidence type="ECO:0000256" key="5">
    <source>
        <dbReference type="ARBA" id="ARBA00023136"/>
    </source>
</evidence>
<feature type="transmembrane region" description="Helical" evidence="7">
    <location>
        <begin position="251"/>
        <end position="270"/>
    </location>
</feature>
<dbReference type="GO" id="GO:0005886">
    <property type="term" value="C:plasma membrane"/>
    <property type="evidence" value="ECO:0007669"/>
    <property type="project" value="TreeGrafter"/>
</dbReference>
<organism evidence="8">
    <name type="scientific">Magallana gigas</name>
    <name type="common">Pacific oyster</name>
    <name type="synonym">Crassostrea gigas</name>
    <dbReference type="NCBI Taxonomy" id="29159"/>
    <lineage>
        <taxon>Eukaryota</taxon>
        <taxon>Metazoa</taxon>
        <taxon>Spiralia</taxon>
        <taxon>Lophotrochozoa</taxon>
        <taxon>Mollusca</taxon>
        <taxon>Bivalvia</taxon>
        <taxon>Autobranchia</taxon>
        <taxon>Pteriomorphia</taxon>
        <taxon>Ostreida</taxon>
        <taxon>Ostreoidea</taxon>
        <taxon>Ostreidae</taxon>
        <taxon>Magallana</taxon>
    </lineage>
</organism>
<dbReference type="CDD" id="cd01115">
    <property type="entry name" value="SLC13_permease"/>
    <property type="match status" value="1"/>
</dbReference>
<feature type="transmembrane region" description="Helical" evidence="7">
    <location>
        <begin position="818"/>
        <end position="842"/>
    </location>
</feature>
<feature type="transmembrane region" description="Helical" evidence="7">
    <location>
        <begin position="47"/>
        <end position="69"/>
    </location>
</feature>
<evidence type="ECO:0000256" key="7">
    <source>
        <dbReference type="SAM" id="Phobius"/>
    </source>
</evidence>
<evidence type="ECO:0000256" key="1">
    <source>
        <dbReference type="ARBA" id="ARBA00004141"/>
    </source>
</evidence>
<feature type="transmembrane region" description="Helical" evidence="7">
    <location>
        <begin position="571"/>
        <end position="591"/>
    </location>
</feature>
<feature type="transmembrane region" description="Helical" evidence="7">
    <location>
        <begin position="449"/>
        <end position="466"/>
    </location>
</feature>
<dbReference type="InParanoid" id="K1QX28"/>
<dbReference type="Pfam" id="PF00939">
    <property type="entry name" value="Na_sulph_symp"/>
    <property type="match status" value="2"/>
</dbReference>
<reference evidence="8" key="1">
    <citation type="journal article" date="2012" name="Nature">
        <title>The oyster genome reveals stress adaptation and complexity of shell formation.</title>
        <authorList>
            <person name="Zhang G."/>
            <person name="Fang X."/>
            <person name="Guo X."/>
            <person name="Li L."/>
            <person name="Luo R."/>
            <person name="Xu F."/>
            <person name="Yang P."/>
            <person name="Zhang L."/>
            <person name="Wang X."/>
            <person name="Qi H."/>
            <person name="Xiong Z."/>
            <person name="Que H."/>
            <person name="Xie Y."/>
            <person name="Holland P.W."/>
            <person name="Paps J."/>
            <person name="Zhu Y."/>
            <person name="Wu F."/>
            <person name="Chen Y."/>
            <person name="Wang J."/>
            <person name="Peng C."/>
            <person name="Meng J."/>
            <person name="Yang L."/>
            <person name="Liu J."/>
            <person name="Wen B."/>
            <person name="Zhang N."/>
            <person name="Huang Z."/>
            <person name="Zhu Q."/>
            <person name="Feng Y."/>
            <person name="Mount A."/>
            <person name="Hedgecock D."/>
            <person name="Xu Z."/>
            <person name="Liu Y."/>
            <person name="Domazet-Loso T."/>
            <person name="Du Y."/>
            <person name="Sun X."/>
            <person name="Zhang S."/>
            <person name="Liu B."/>
            <person name="Cheng P."/>
            <person name="Jiang X."/>
            <person name="Li J."/>
            <person name="Fan D."/>
            <person name="Wang W."/>
            <person name="Fu W."/>
            <person name="Wang T."/>
            <person name="Wang B."/>
            <person name="Zhang J."/>
            <person name="Peng Z."/>
            <person name="Li Y."/>
            <person name="Li N."/>
            <person name="Wang J."/>
            <person name="Chen M."/>
            <person name="He Y."/>
            <person name="Tan F."/>
            <person name="Song X."/>
            <person name="Zheng Q."/>
            <person name="Huang R."/>
            <person name="Yang H."/>
            <person name="Du X."/>
            <person name="Chen L."/>
            <person name="Yang M."/>
            <person name="Gaffney P.M."/>
            <person name="Wang S."/>
            <person name="Luo L."/>
            <person name="She Z."/>
            <person name="Ming Y."/>
            <person name="Huang W."/>
            <person name="Zhang S."/>
            <person name="Huang B."/>
            <person name="Zhang Y."/>
            <person name="Qu T."/>
            <person name="Ni P."/>
            <person name="Miao G."/>
            <person name="Wang J."/>
            <person name="Wang Q."/>
            <person name="Steinberg C.E."/>
            <person name="Wang H."/>
            <person name="Li N."/>
            <person name="Qian L."/>
            <person name="Zhang G."/>
            <person name="Li Y."/>
            <person name="Yang H."/>
            <person name="Liu X."/>
            <person name="Wang J."/>
            <person name="Yin Y."/>
            <person name="Wang J."/>
        </authorList>
    </citation>
    <scope>NUCLEOTIDE SEQUENCE [LARGE SCALE GENOMIC DNA]</scope>
    <source>
        <strain evidence="8">05x7-T-G4-1.051#20</strain>
    </source>
</reference>
<dbReference type="EMBL" id="JH816252">
    <property type="protein sequence ID" value="EKC33520.1"/>
    <property type="molecule type" value="Genomic_DNA"/>
</dbReference>
<proteinExistence type="inferred from homology"/>
<feature type="transmembrane region" description="Helical" evidence="7">
    <location>
        <begin position="531"/>
        <end position="551"/>
    </location>
</feature>
<evidence type="ECO:0000256" key="6">
    <source>
        <dbReference type="SAM" id="MobiDB-lite"/>
    </source>
</evidence>
<evidence type="ECO:0000256" key="2">
    <source>
        <dbReference type="ARBA" id="ARBA00006772"/>
    </source>
</evidence>
<feature type="transmembrane region" description="Helical" evidence="7">
    <location>
        <begin position="89"/>
        <end position="107"/>
    </location>
</feature>
<dbReference type="GO" id="GO:0005310">
    <property type="term" value="F:dicarboxylic acid transmembrane transporter activity"/>
    <property type="evidence" value="ECO:0007669"/>
    <property type="project" value="UniProtKB-ARBA"/>
</dbReference>
<feature type="transmembrane region" description="Helical" evidence="7">
    <location>
        <begin position="143"/>
        <end position="162"/>
    </location>
</feature>
<dbReference type="PANTHER" id="PTHR10283">
    <property type="entry name" value="SOLUTE CARRIER FAMILY 13 MEMBER"/>
    <property type="match status" value="1"/>
</dbReference>
<gene>
    <name evidence="8" type="ORF">CGI_10022014</name>
</gene>
<dbReference type="FunCoup" id="K1QX28">
    <property type="interactions" value="175"/>
</dbReference>
<evidence type="ECO:0000256" key="3">
    <source>
        <dbReference type="ARBA" id="ARBA00022692"/>
    </source>
</evidence>
<protein>
    <submittedName>
        <fullName evidence="8">Solute carrier family 13 member 2</fullName>
    </submittedName>
</protein>
<dbReference type="PANTHER" id="PTHR10283:SF82">
    <property type="entry name" value="SOLUTE CARRIER FAMILY 13 MEMBER 2"/>
    <property type="match status" value="1"/>
</dbReference>
<feature type="transmembrane region" description="Helical" evidence="7">
    <location>
        <begin position="652"/>
        <end position="675"/>
    </location>
</feature>
<keyword evidence="3 7" id="KW-0812">Transmembrane</keyword>
<accession>K1QX28</accession>
<dbReference type="InterPro" id="IPR001898">
    <property type="entry name" value="SLC13A/DASS"/>
</dbReference>
<comment type="subcellular location">
    <subcellularLocation>
        <location evidence="1">Membrane</location>
        <topology evidence="1">Multi-pass membrane protein</topology>
    </subcellularLocation>
</comment>
<keyword evidence="4 7" id="KW-1133">Transmembrane helix</keyword>
<feature type="region of interest" description="Disordered" evidence="6">
    <location>
        <begin position="205"/>
        <end position="240"/>
    </location>
</feature>
<comment type="similarity">
    <text evidence="2">Belongs to the SLC13A/DASS transporter (TC 2.A.47) family. NADC subfamily.</text>
</comment>
<feature type="transmembrane region" description="Helical" evidence="7">
    <location>
        <begin position="119"/>
        <end position="137"/>
    </location>
</feature>
<feature type="compositionally biased region" description="Low complexity" evidence="6">
    <location>
        <begin position="230"/>
        <end position="240"/>
    </location>
</feature>
<evidence type="ECO:0000313" key="8">
    <source>
        <dbReference type="EMBL" id="EKC33520.1"/>
    </source>
</evidence>
<dbReference type="AlphaFoldDB" id="K1QX28"/>
<feature type="transmembrane region" description="Helical" evidence="7">
    <location>
        <begin position="486"/>
        <end position="519"/>
    </location>
</feature>